<reference evidence="2" key="2">
    <citation type="submission" date="2018-05" db="EMBL/GenBank/DDBJ databases">
        <title>OgluRS3 (Oryza glumaepatula Reference Sequence Version 3).</title>
        <authorList>
            <person name="Zhang J."/>
            <person name="Kudrna D."/>
            <person name="Lee S."/>
            <person name="Talag J."/>
            <person name="Welchert J."/>
            <person name="Wing R.A."/>
        </authorList>
    </citation>
    <scope>NUCLEOTIDE SEQUENCE [LARGE SCALE GENOMIC DNA]</scope>
</reference>
<organism evidence="2">
    <name type="scientific">Oryza glumipatula</name>
    <dbReference type="NCBI Taxonomy" id="40148"/>
    <lineage>
        <taxon>Eukaryota</taxon>
        <taxon>Viridiplantae</taxon>
        <taxon>Streptophyta</taxon>
        <taxon>Embryophyta</taxon>
        <taxon>Tracheophyta</taxon>
        <taxon>Spermatophyta</taxon>
        <taxon>Magnoliopsida</taxon>
        <taxon>Liliopsida</taxon>
        <taxon>Poales</taxon>
        <taxon>Poaceae</taxon>
        <taxon>BOP clade</taxon>
        <taxon>Oryzoideae</taxon>
        <taxon>Oryzeae</taxon>
        <taxon>Oryzinae</taxon>
        <taxon>Oryza</taxon>
    </lineage>
</organism>
<dbReference type="EnsemblPlants" id="OGLUM10G19700.1">
    <property type="protein sequence ID" value="OGLUM10G19700.1"/>
    <property type="gene ID" value="OGLUM10G19700"/>
</dbReference>
<keyword evidence="3" id="KW-1185">Reference proteome</keyword>
<protein>
    <recommendedName>
        <fullName evidence="4">DUF834 domain-containing protein</fullName>
    </recommendedName>
</protein>
<feature type="region of interest" description="Disordered" evidence="1">
    <location>
        <begin position="1"/>
        <end position="24"/>
    </location>
</feature>
<evidence type="ECO:0000256" key="1">
    <source>
        <dbReference type="SAM" id="MobiDB-lite"/>
    </source>
</evidence>
<dbReference type="HOGENOM" id="CLU_2100706_0_0_1"/>
<sequence>MKKKKKKNGTERDPPVSLYTSSSCSPPLLQAPFACGDGGPTVAVRGDDNGAAVSLAEAVGVAQRAADGAAASWGRRWRGGGLGTTKARRWARPHGYGEREDGVREERWWGLVCLDG</sequence>
<dbReference type="PROSITE" id="PS51257">
    <property type="entry name" value="PROKAR_LIPOPROTEIN"/>
    <property type="match status" value="1"/>
</dbReference>
<reference evidence="2" key="1">
    <citation type="submission" date="2015-04" db="UniProtKB">
        <authorList>
            <consortium name="EnsemblPlants"/>
        </authorList>
    </citation>
    <scope>IDENTIFICATION</scope>
</reference>
<dbReference type="Gramene" id="OGLUM10G19700.1">
    <property type="protein sequence ID" value="OGLUM10G19700.1"/>
    <property type="gene ID" value="OGLUM10G19700"/>
</dbReference>
<dbReference type="AlphaFoldDB" id="A0A0E0BE71"/>
<evidence type="ECO:0000313" key="2">
    <source>
        <dbReference type="EnsemblPlants" id="OGLUM10G19700.1"/>
    </source>
</evidence>
<proteinExistence type="predicted"/>
<evidence type="ECO:0000313" key="3">
    <source>
        <dbReference type="Proteomes" id="UP000026961"/>
    </source>
</evidence>
<name>A0A0E0BE71_9ORYZ</name>
<accession>A0A0E0BE71</accession>
<evidence type="ECO:0008006" key="4">
    <source>
        <dbReference type="Google" id="ProtNLM"/>
    </source>
</evidence>
<dbReference type="Proteomes" id="UP000026961">
    <property type="component" value="Chromosome 10"/>
</dbReference>